<dbReference type="AlphaFoldDB" id="A0A2H0N2J3"/>
<reference evidence="2 3" key="1">
    <citation type="submission" date="2017-09" db="EMBL/GenBank/DDBJ databases">
        <title>Depth-based differentiation of microbial function through sediment-hosted aquifers and enrichment of novel symbionts in the deep terrestrial subsurface.</title>
        <authorList>
            <person name="Probst A.J."/>
            <person name="Ladd B."/>
            <person name="Jarett J.K."/>
            <person name="Geller-Mcgrath D.E."/>
            <person name="Sieber C.M."/>
            <person name="Emerson J.B."/>
            <person name="Anantharaman K."/>
            <person name="Thomas B.C."/>
            <person name="Malmstrom R."/>
            <person name="Stieglmeier M."/>
            <person name="Klingl A."/>
            <person name="Woyke T."/>
            <person name="Ryan C.M."/>
            <person name="Banfield J.F."/>
        </authorList>
    </citation>
    <scope>NUCLEOTIDE SEQUENCE [LARGE SCALE GENOMIC DNA]</scope>
    <source>
        <strain evidence="2">CG11_big_fil_rev_8_21_14_0_20_43_7</strain>
    </source>
</reference>
<sequence>MEKFGFGYGLEAWKRGKFVSSRFQTYSPKPLNILYQRLHKFPTEQQPDDQSNTKPAIKGGA</sequence>
<comment type="caution">
    <text evidence="2">The sequence shown here is derived from an EMBL/GenBank/DDBJ whole genome shotgun (WGS) entry which is preliminary data.</text>
</comment>
<organism evidence="2 3">
    <name type="scientific">Candidatus Magasanikbacteria bacterium CG11_big_fil_rev_8_21_14_0_20_43_7</name>
    <dbReference type="NCBI Taxonomy" id="1974654"/>
    <lineage>
        <taxon>Bacteria</taxon>
        <taxon>Candidatus Magasanikiibacteriota</taxon>
    </lineage>
</organism>
<evidence type="ECO:0000256" key="1">
    <source>
        <dbReference type="SAM" id="MobiDB-lite"/>
    </source>
</evidence>
<accession>A0A2H0N2J3</accession>
<dbReference type="EMBL" id="PCWM01000047">
    <property type="protein sequence ID" value="PIR03108.1"/>
    <property type="molecule type" value="Genomic_DNA"/>
</dbReference>
<name>A0A2H0N2J3_9BACT</name>
<protein>
    <submittedName>
        <fullName evidence="2">Uncharacterized protein</fullName>
    </submittedName>
</protein>
<gene>
    <name evidence="2" type="ORF">COV60_02050</name>
</gene>
<proteinExistence type="predicted"/>
<feature type="compositionally biased region" description="Polar residues" evidence="1">
    <location>
        <begin position="43"/>
        <end position="54"/>
    </location>
</feature>
<dbReference type="Proteomes" id="UP000229782">
    <property type="component" value="Unassembled WGS sequence"/>
</dbReference>
<evidence type="ECO:0000313" key="3">
    <source>
        <dbReference type="Proteomes" id="UP000229782"/>
    </source>
</evidence>
<feature type="region of interest" description="Disordered" evidence="1">
    <location>
        <begin position="40"/>
        <end position="61"/>
    </location>
</feature>
<evidence type="ECO:0000313" key="2">
    <source>
        <dbReference type="EMBL" id="PIR03108.1"/>
    </source>
</evidence>